<proteinExistence type="predicted"/>
<protein>
    <submittedName>
        <fullName evidence="1">Uncharacterized protein</fullName>
    </submittedName>
</protein>
<evidence type="ECO:0000313" key="1">
    <source>
        <dbReference type="EMBL" id="BBI30362.1"/>
    </source>
</evidence>
<reference evidence="2" key="1">
    <citation type="journal article" date="2019" name="J. Virol.">
        <title>Medusavirus, a novel large DNA virus discovered from hot spring water.</title>
        <authorList>
            <person name="Yoshikawa G."/>
            <person name="Blanc-Mathieu R."/>
            <person name="Song C."/>
            <person name="Kayama Y."/>
            <person name="Mochizuki T."/>
            <person name="Murata K."/>
            <person name="Ogata H."/>
            <person name="Takemura M."/>
        </authorList>
    </citation>
    <scope>NUCLEOTIDE SEQUENCE [LARGE SCALE GENOMIC DNA]</scope>
</reference>
<dbReference type="KEGG" id="vg:80540714"/>
<evidence type="ECO:0000313" key="2">
    <source>
        <dbReference type="Proteomes" id="UP001161669"/>
    </source>
</evidence>
<accession>A0A3T1CWZ9</accession>
<organism evidence="1 2">
    <name type="scientific">Acanthamoeba castellanii medusavirus J1</name>
    <dbReference type="NCBI Taxonomy" id="3114988"/>
    <lineage>
        <taxon>Viruses</taxon>
        <taxon>Varidnaviria</taxon>
        <taxon>Bamfordvirae</taxon>
        <taxon>Nucleocytoviricota</taxon>
        <taxon>Megaviricetes</taxon>
        <taxon>Mamonoviridae</taxon>
        <taxon>Medusavirus</taxon>
        <taxon>Medusavirus medusae</taxon>
    </lineage>
</organism>
<dbReference type="Proteomes" id="UP001161669">
    <property type="component" value="Segment"/>
</dbReference>
<dbReference type="EMBL" id="AP018495">
    <property type="protein sequence ID" value="BBI30362.1"/>
    <property type="molecule type" value="Genomic_DNA"/>
</dbReference>
<sequence length="192" mass="22542">MEQQQLTQQLDKASRIAAAFDHHIKETPLREAIAIFQEIFNEQELNQPYDRDNPKLPYNHIHRRYSSIVVGPARRPSLVFLDNFQIRRVRLWCERRSIGIANNSPMTGSGFIPEDVWDRLRYLETLAGDMGFYHDTYGDDHQRAVERYREVMAVSQHSPPLIWLALNQHEKESYLVIEARDRQATLALLQSQ</sequence>
<keyword evidence="2" id="KW-1185">Reference proteome</keyword>
<name>A0A3T1CWZ9_9VIRU</name>